<evidence type="ECO:0000256" key="1">
    <source>
        <dbReference type="ARBA" id="ARBA00005898"/>
    </source>
</evidence>
<gene>
    <name evidence="2" type="primary">murE</name>
    <name evidence="6" type="ORF">SAMN02745752_00277</name>
</gene>
<feature type="binding site" evidence="2">
    <location>
        <position position="472"/>
    </location>
    <ligand>
        <name>meso-2,6-diaminopimelate</name>
        <dbReference type="ChEBI" id="CHEBI:57791"/>
    </ligand>
</feature>
<dbReference type="InterPro" id="IPR004101">
    <property type="entry name" value="Mur_ligase_C"/>
</dbReference>
<dbReference type="InterPro" id="IPR036615">
    <property type="entry name" value="Mur_ligase_C_dom_sf"/>
</dbReference>
<feature type="domain" description="Mur ligase C-terminal" evidence="4">
    <location>
        <begin position="346"/>
        <end position="470"/>
    </location>
</feature>
<evidence type="ECO:0000256" key="2">
    <source>
        <dbReference type="HAMAP-Rule" id="MF_00208"/>
    </source>
</evidence>
<keyword evidence="2 3" id="KW-0961">Cell wall biogenesis/degradation</keyword>
<keyword evidence="2 6" id="KW-0436">Ligase</keyword>
<dbReference type="Gene3D" id="3.40.1390.10">
    <property type="entry name" value="MurE/MurF, N-terminal domain"/>
    <property type="match status" value="1"/>
</dbReference>
<sequence length="500" mass="54477">MSLVQLKSPLNLARWYPIWPELENLLQGNALLQLSFGRLVHDSRQVGSGDVFFSLAVDPQQAAGFTAQALERGASLLIAEGPLALQPVASAWHLTLPDLREKLGELLAASTQAALTGIRTQAVTGTNGKSSVAHYLCQLWELLGEPCALVGTLGYGRLDALQTATHTTPDLFRMHQLYSDWCAVGIRRVALEASSHALDQGRLDGLLMQTGIFTNLTRDHLDYHGSLEAYAACKQKLFLRQEAEQAVLNLDDPYTTEWLPVCKASQRLTYSLNNPQADLYADQIEYRQDGIRARLHYAGQTHLLNSPLLGRFNLSNLLAVMAAMLAEGLDLPKLLATVPLLRPVPGRMQSIQPDTRAPLVVVDYAHTPDALEQALLAVRQHCSGQVWCVFGCGGNRDSGKRPLMGEVAARLADQVIITDDNPRHEDPASIRAQIRTGAPAATEIADRAEAIVWAVKQAAATDVILLAGKGHETTQEVAGVRHAFDDVLQAREALDRRAAS</sequence>
<evidence type="ECO:0000313" key="7">
    <source>
        <dbReference type="Proteomes" id="UP000182350"/>
    </source>
</evidence>
<comment type="pathway">
    <text evidence="2 3">Cell wall biogenesis; peptidoglycan biosynthesis.</text>
</comment>
<keyword evidence="2" id="KW-0547">Nucleotide-binding</keyword>
<dbReference type="RefSeq" id="WP_084661770.1">
    <property type="nucleotide sequence ID" value="NZ_FPJW01000001.1"/>
</dbReference>
<comment type="cofactor">
    <cofactor evidence="2">
        <name>Mg(2+)</name>
        <dbReference type="ChEBI" id="CHEBI:18420"/>
    </cofactor>
</comment>
<feature type="binding site" evidence="2">
    <location>
        <position position="468"/>
    </location>
    <ligand>
        <name>meso-2,6-diaminopimelate</name>
        <dbReference type="ChEBI" id="CHEBI:57791"/>
    </ligand>
</feature>
<dbReference type="NCBIfam" id="NF001126">
    <property type="entry name" value="PRK00139.1-4"/>
    <property type="match status" value="1"/>
</dbReference>
<keyword evidence="2" id="KW-0460">Magnesium</keyword>
<dbReference type="GO" id="GO:0008360">
    <property type="term" value="P:regulation of cell shape"/>
    <property type="evidence" value="ECO:0007669"/>
    <property type="project" value="UniProtKB-KW"/>
</dbReference>
<feature type="binding site" evidence="2">
    <location>
        <position position="43"/>
    </location>
    <ligand>
        <name>UDP-N-acetyl-alpha-D-muramoyl-L-alanyl-D-glutamate</name>
        <dbReference type="ChEBI" id="CHEBI:83900"/>
    </ligand>
</feature>
<comment type="caution">
    <text evidence="2">Lacks conserved residue(s) required for the propagation of feature annotation.</text>
</comment>
<dbReference type="NCBIfam" id="TIGR01085">
    <property type="entry name" value="murE"/>
    <property type="match status" value="1"/>
</dbReference>
<feature type="domain" description="Mur ligase central" evidence="5">
    <location>
        <begin position="123"/>
        <end position="323"/>
    </location>
</feature>
<feature type="binding site" evidence="2">
    <location>
        <begin position="420"/>
        <end position="423"/>
    </location>
    <ligand>
        <name>meso-2,6-diaminopimelate</name>
        <dbReference type="ChEBI" id="CHEBI:57791"/>
    </ligand>
</feature>
<dbReference type="EC" id="6.3.2.13" evidence="2"/>
<dbReference type="Gene3D" id="3.40.1190.10">
    <property type="entry name" value="Mur-like, catalytic domain"/>
    <property type="match status" value="1"/>
</dbReference>
<comment type="PTM">
    <text evidence="2">Carboxylation is probably crucial for Mg(2+) binding and, consequently, for the gamma-phosphate positioning of ATP.</text>
</comment>
<feature type="modified residue" description="N6-carboxylysine" evidence="2">
    <location>
        <position position="234"/>
    </location>
</feature>
<accession>A0A1K1TQH2</accession>
<dbReference type="SUPFAM" id="SSF53244">
    <property type="entry name" value="MurD-like peptide ligases, peptide-binding domain"/>
    <property type="match status" value="1"/>
</dbReference>
<dbReference type="SUPFAM" id="SSF63418">
    <property type="entry name" value="MurE/MurF N-terminal domain"/>
    <property type="match status" value="1"/>
</dbReference>
<dbReference type="STRING" id="1122209.SAMN02745752_00277"/>
<organism evidence="6 7">
    <name type="scientific">Marinospirillum alkaliphilum DSM 21637</name>
    <dbReference type="NCBI Taxonomy" id="1122209"/>
    <lineage>
        <taxon>Bacteria</taxon>
        <taxon>Pseudomonadati</taxon>
        <taxon>Pseudomonadota</taxon>
        <taxon>Gammaproteobacteria</taxon>
        <taxon>Oceanospirillales</taxon>
        <taxon>Oceanospirillaceae</taxon>
        <taxon>Marinospirillum</taxon>
    </lineage>
</organism>
<evidence type="ECO:0000259" key="4">
    <source>
        <dbReference type="Pfam" id="PF02875"/>
    </source>
</evidence>
<comment type="similarity">
    <text evidence="1 2">Belongs to the MurCDEF family. MurE subfamily.</text>
</comment>
<dbReference type="GO" id="GO:0005737">
    <property type="term" value="C:cytoplasm"/>
    <property type="evidence" value="ECO:0007669"/>
    <property type="project" value="UniProtKB-SubCell"/>
</dbReference>
<dbReference type="GO" id="GO:0008765">
    <property type="term" value="F:UDP-N-acetylmuramoylalanyl-D-glutamate-2,6-diaminopimelate ligase activity"/>
    <property type="evidence" value="ECO:0007669"/>
    <property type="project" value="UniProtKB-UniRule"/>
</dbReference>
<evidence type="ECO:0000256" key="3">
    <source>
        <dbReference type="RuleBase" id="RU004135"/>
    </source>
</evidence>
<dbReference type="Proteomes" id="UP000182350">
    <property type="component" value="Unassembled WGS sequence"/>
</dbReference>
<dbReference type="EMBL" id="FPJW01000001">
    <property type="protein sequence ID" value="SFX03025.1"/>
    <property type="molecule type" value="Genomic_DNA"/>
</dbReference>
<dbReference type="AlphaFoldDB" id="A0A1K1TQH2"/>
<name>A0A1K1TQH2_9GAMM</name>
<feature type="binding site" evidence="2">
    <location>
        <begin position="167"/>
        <end position="168"/>
    </location>
    <ligand>
        <name>UDP-N-acetyl-alpha-D-muramoyl-L-alanyl-D-glutamate</name>
        <dbReference type="ChEBI" id="CHEBI:83900"/>
    </ligand>
</feature>
<dbReference type="OrthoDB" id="9800958at2"/>
<dbReference type="InterPro" id="IPR035911">
    <property type="entry name" value="MurE/MurF_N"/>
</dbReference>
<dbReference type="Gene3D" id="3.90.190.20">
    <property type="entry name" value="Mur ligase, C-terminal domain"/>
    <property type="match status" value="1"/>
</dbReference>
<reference evidence="6 7" key="1">
    <citation type="submission" date="2016-11" db="EMBL/GenBank/DDBJ databases">
        <authorList>
            <person name="Jaros S."/>
            <person name="Januszkiewicz K."/>
            <person name="Wedrychowicz H."/>
        </authorList>
    </citation>
    <scope>NUCLEOTIDE SEQUENCE [LARGE SCALE GENOMIC DNA]</scope>
    <source>
        <strain evidence="6 7">DSM 21637</strain>
    </source>
</reference>
<dbReference type="GO" id="GO:0009252">
    <property type="term" value="P:peptidoglycan biosynthetic process"/>
    <property type="evidence" value="ECO:0007669"/>
    <property type="project" value="UniProtKB-UniRule"/>
</dbReference>
<dbReference type="UniPathway" id="UPA00219"/>
<keyword evidence="2 3" id="KW-0131">Cell cycle</keyword>
<dbReference type="HAMAP" id="MF_00208">
    <property type="entry name" value="MurE"/>
    <property type="match status" value="1"/>
</dbReference>
<proteinExistence type="inferred from homology"/>
<protein>
    <recommendedName>
        <fullName evidence="2">UDP-N-acetylmuramoyl-L-alanyl-D-glutamate--2,6-diaminopimelate ligase</fullName>
        <ecNumber evidence="2">6.3.2.13</ecNumber>
    </recommendedName>
    <alternativeName>
        <fullName evidence="2">Meso-A2pm-adding enzyme</fullName>
    </alternativeName>
    <alternativeName>
        <fullName evidence="2">Meso-diaminopimelate-adding enzyme</fullName>
    </alternativeName>
    <alternativeName>
        <fullName evidence="2">UDP-MurNAc-L-Ala-D-Glu:meso-diaminopimelate ligase</fullName>
    </alternativeName>
    <alternativeName>
        <fullName evidence="2">UDP-MurNAc-tripeptide synthetase</fullName>
    </alternativeName>
    <alternativeName>
        <fullName evidence="2">UDP-N-acetylmuramyl-tripeptide synthetase</fullName>
    </alternativeName>
</protein>
<keyword evidence="2" id="KW-0963">Cytoplasm</keyword>
<keyword evidence="2 3" id="KW-0132">Cell division</keyword>
<dbReference type="InterPro" id="IPR036565">
    <property type="entry name" value="Mur-like_cat_sf"/>
</dbReference>
<feature type="binding site" evidence="2">
    <location>
        <position position="396"/>
    </location>
    <ligand>
        <name>meso-2,6-diaminopimelate</name>
        <dbReference type="ChEBI" id="CHEBI:57791"/>
    </ligand>
</feature>
<dbReference type="GO" id="GO:0005524">
    <property type="term" value="F:ATP binding"/>
    <property type="evidence" value="ECO:0007669"/>
    <property type="project" value="UniProtKB-UniRule"/>
</dbReference>
<feature type="short sequence motif" description="Meso-diaminopimelate recognition motif" evidence="2">
    <location>
        <begin position="420"/>
        <end position="423"/>
    </location>
</feature>
<dbReference type="GO" id="GO:0051301">
    <property type="term" value="P:cell division"/>
    <property type="evidence" value="ECO:0007669"/>
    <property type="project" value="UniProtKB-KW"/>
</dbReference>
<dbReference type="PANTHER" id="PTHR23135">
    <property type="entry name" value="MUR LIGASE FAMILY MEMBER"/>
    <property type="match status" value="1"/>
</dbReference>
<comment type="subcellular location">
    <subcellularLocation>
        <location evidence="2 3">Cytoplasm</location>
    </subcellularLocation>
</comment>
<dbReference type="InterPro" id="IPR013221">
    <property type="entry name" value="Mur_ligase_cen"/>
</dbReference>
<keyword evidence="2 3" id="KW-0573">Peptidoglycan synthesis</keyword>
<comment type="catalytic activity">
    <reaction evidence="2">
        <text>UDP-N-acetyl-alpha-D-muramoyl-L-alanyl-D-glutamate + meso-2,6-diaminopimelate + ATP = UDP-N-acetyl-alpha-D-muramoyl-L-alanyl-gamma-D-glutamyl-meso-2,6-diaminopimelate + ADP + phosphate + H(+)</text>
        <dbReference type="Rhea" id="RHEA:23676"/>
        <dbReference type="ChEBI" id="CHEBI:15378"/>
        <dbReference type="ChEBI" id="CHEBI:30616"/>
        <dbReference type="ChEBI" id="CHEBI:43474"/>
        <dbReference type="ChEBI" id="CHEBI:57791"/>
        <dbReference type="ChEBI" id="CHEBI:83900"/>
        <dbReference type="ChEBI" id="CHEBI:83905"/>
        <dbReference type="ChEBI" id="CHEBI:456216"/>
        <dbReference type="EC" id="6.3.2.13"/>
    </reaction>
</comment>
<dbReference type="PANTHER" id="PTHR23135:SF4">
    <property type="entry name" value="UDP-N-ACETYLMURAMOYL-L-ALANYL-D-GLUTAMATE--2,6-DIAMINOPIMELATE LIGASE MURE HOMOLOG, CHLOROPLASTIC"/>
    <property type="match status" value="1"/>
</dbReference>
<dbReference type="GO" id="GO:0071555">
    <property type="term" value="P:cell wall organization"/>
    <property type="evidence" value="ECO:0007669"/>
    <property type="project" value="UniProtKB-KW"/>
</dbReference>
<evidence type="ECO:0000259" key="5">
    <source>
        <dbReference type="Pfam" id="PF08245"/>
    </source>
</evidence>
<evidence type="ECO:0000313" key="6">
    <source>
        <dbReference type="EMBL" id="SFX03025.1"/>
    </source>
</evidence>
<keyword evidence="2 3" id="KW-0133">Cell shape</keyword>
<dbReference type="SUPFAM" id="SSF53623">
    <property type="entry name" value="MurD-like peptide ligases, catalytic domain"/>
    <property type="match status" value="1"/>
</dbReference>
<feature type="binding site" evidence="2">
    <location>
        <position position="202"/>
    </location>
    <ligand>
        <name>UDP-N-acetyl-alpha-D-muramoyl-L-alanyl-D-glutamate</name>
        <dbReference type="ChEBI" id="CHEBI:83900"/>
    </ligand>
</feature>
<dbReference type="Pfam" id="PF02875">
    <property type="entry name" value="Mur_ligase_C"/>
    <property type="match status" value="1"/>
</dbReference>
<feature type="binding site" evidence="2">
    <location>
        <position position="194"/>
    </location>
    <ligand>
        <name>UDP-N-acetyl-alpha-D-muramoyl-L-alanyl-D-glutamate</name>
        <dbReference type="ChEBI" id="CHEBI:83900"/>
    </ligand>
</feature>
<dbReference type="Pfam" id="PF08245">
    <property type="entry name" value="Mur_ligase_M"/>
    <property type="match status" value="1"/>
</dbReference>
<dbReference type="InterPro" id="IPR005761">
    <property type="entry name" value="UDP-N-AcMur-Glu-dNH2Pim_ligase"/>
</dbReference>
<keyword evidence="7" id="KW-1185">Reference proteome</keyword>
<dbReference type="GO" id="GO:0000287">
    <property type="term" value="F:magnesium ion binding"/>
    <property type="evidence" value="ECO:0007669"/>
    <property type="project" value="UniProtKB-UniRule"/>
</dbReference>
<feature type="binding site" evidence="2">
    <location>
        <begin position="125"/>
        <end position="131"/>
    </location>
    <ligand>
        <name>ATP</name>
        <dbReference type="ChEBI" id="CHEBI:30616"/>
    </ligand>
</feature>
<comment type="function">
    <text evidence="2">Catalyzes the addition of meso-diaminopimelic acid to the nucleotide precursor UDP-N-acetylmuramoyl-L-alanyl-D-glutamate (UMAG) in the biosynthesis of bacterial cell-wall peptidoglycan.</text>
</comment>
<keyword evidence="2" id="KW-0067">ATP-binding</keyword>
<feature type="binding site" evidence="2">
    <location>
        <position position="200"/>
    </location>
    <ligand>
        <name>UDP-N-acetyl-alpha-D-muramoyl-L-alanyl-D-glutamate</name>
        <dbReference type="ChEBI" id="CHEBI:83900"/>
    </ligand>
</feature>